<reference evidence="4 5" key="1">
    <citation type="submission" date="2022-10" db="EMBL/GenBank/DDBJ databases">
        <title>Janthinobacterium sp. hw3 Genome sequencing.</title>
        <authorList>
            <person name="Park S."/>
        </authorList>
    </citation>
    <scope>NUCLEOTIDE SEQUENCE [LARGE SCALE GENOMIC DNA]</scope>
    <source>
        <strain evidence="5">hw3</strain>
    </source>
</reference>
<dbReference type="Gene3D" id="3.30.450.40">
    <property type="match status" value="1"/>
</dbReference>
<dbReference type="InterPro" id="IPR043128">
    <property type="entry name" value="Rev_trsase/Diguanyl_cyclase"/>
</dbReference>
<evidence type="ECO:0000313" key="4">
    <source>
        <dbReference type="EMBL" id="MDC8760902.1"/>
    </source>
</evidence>
<dbReference type="NCBIfam" id="TIGR00254">
    <property type="entry name" value="GGDEF"/>
    <property type="match status" value="1"/>
</dbReference>
<protein>
    <recommendedName>
        <fullName evidence="1">diguanylate cyclase</fullName>
        <ecNumber evidence="1">2.7.7.65</ecNumber>
    </recommendedName>
</protein>
<dbReference type="EMBL" id="JAQQXR010000022">
    <property type="protein sequence ID" value="MDC8760902.1"/>
    <property type="molecule type" value="Genomic_DNA"/>
</dbReference>
<evidence type="ECO:0000256" key="1">
    <source>
        <dbReference type="ARBA" id="ARBA00012528"/>
    </source>
</evidence>
<dbReference type="RefSeq" id="WP_273674977.1">
    <property type="nucleotide sequence ID" value="NZ_JAQQXR010000022.1"/>
</dbReference>
<dbReference type="PANTHER" id="PTHR45138:SF9">
    <property type="entry name" value="DIGUANYLATE CYCLASE DGCM-RELATED"/>
    <property type="match status" value="1"/>
</dbReference>
<gene>
    <name evidence="4" type="ORF">OIK44_25270</name>
</gene>
<organism evidence="4 5">
    <name type="scientific">Janthinobacterium fluminis</name>
    <dbReference type="NCBI Taxonomy" id="2987524"/>
    <lineage>
        <taxon>Bacteria</taxon>
        <taxon>Pseudomonadati</taxon>
        <taxon>Pseudomonadota</taxon>
        <taxon>Betaproteobacteria</taxon>
        <taxon>Burkholderiales</taxon>
        <taxon>Oxalobacteraceae</taxon>
        <taxon>Janthinobacterium</taxon>
    </lineage>
</organism>
<evidence type="ECO:0000313" key="5">
    <source>
        <dbReference type="Proteomes" id="UP001221208"/>
    </source>
</evidence>
<feature type="domain" description="GGDEF" evidence="3">
    <location>
        <begin position="363"/>
        <end position="491"/>
    </location>
</feature>
<dbReference type="SMART" id="SM00267">
    <property type="entry name" value="GGDEF"/>
    <property type="match status" value="1"/>
</dbReference>
<dbReference type="InterPro" id="IPR011006">
    <property type="entry name" value="CheY-like_superfamily"/>
</dbReference>
<dbReference type="InterPro" id="IPR000160">
    <property type="entry name" value="GGDEF_dom"/>
</dbReference>
<dbReference type="InterPro" id="IPR029016">
    <property type="entry name" value="GAF-like_dom_sf"/>
</dbReference>
<name>A0ABT5KAQ0_9BURK</name>
<dbReference type="Proteomes" id="UP001221208">
    <property type="component" value="Unassembled WGS sequence"/>
</dbReference>
<dbReference type="SUPFAM" id="SSF55073">
    <property type="entry name" value="Nucleotide cyclase"/>
    <property type="match status" value="1"/>
</dbReference>
<dbReference type="SUPFAM" id="SSF52172">
    <property type="entry name" value="CheY-like"/>
    <property type="match status" value="1"/>
</dbReference>
<accession>A0ABT5KAQ0</accession>
<evidence type="ECO:0000259" key="3">
    <source>
        <dbReference type="PROSITE" id="PS50887"/>
    </source>
</evidence>
<dbReference type="CDD" id="cd01949">
    <property type="entry name" value="GGDEF"/>
    <property type="match status" value="1"/>
</dbReference>
<evidence type="ECO:0000256" key="2">
    <source>
        <dbReference type="ARBA" id="ARBA00034247"/>
    </source>
</evidence>
<keyword evidence="5" id="KW-1185">Reference proteome</keyword>
<dbReference type="SUPFAM" id="SSF55781">
    <property type="entry name" value="GAF domain-like"/>
    <property type="match status" value="1"/>
</dbReference>
<dbReference type="InterPro" id="IPR029787">
    <property type="entry name" value="Nucleotide_cyclase"/>
</dbReference>
<dbReference type="Pfam" id="PF00990">
    <property type="entry name" value="GGDEF"/>
    <property type="match status" value="1"/>
</dbReference>
<comment type="caution">
    <text evidence="4">The sequence shown here is derived from an EMBL/GenBank/DDBJ whole genome shotgun (WGS) entry which is preliminary data.</text>
</comment>
<dbReference type="PANTHER" id="PTHR45138">
    <property type="entry name" value="REGULATORY COMPONENTS OF SENSORY TRANSDUCTION SYSTEM"/>
    <property type="match status" value="1"/>
</dbReference>
<proteinExistence type="predicted"/>
<sequence length="493" mass="53598">MAELRPKNVAMFVHPDGERRAEFQRECGELFERLYLCADTGEAAPELVRRRIDLLVLDVWQLEREVDLAGVGELLRSRAGAPTLLLCPFTGSAWIPELMAYGPLQYLITPACASELQQCVRQALHQIDHAPGPELLQFQLQAKEKELRELLAIQRGLQRVLADADDPDRVAEQVCLALCAFPGVRHSALFQIKARGDLQLLAQESRNHLDLRRLLQRDDRLFQSPLRDVFPPLLAAAGGALVLLDAPEKSGHPELAVSLYDRDVQMVLGVPLGGGEAGAIQGALGLMFDRRMPFSREQFNCFASLAQLIGFGLAMGELKRRNDELRGQLDNANTTDALTGTANRRQGEYWLGREIGRARRYGVPLALLSVGVDRFAELGERHGAGAALALKTLAAAAQATLRGSDELVRMGEDSFLIIAPHTTAIDAVRIGEKVRAAVMAADFAGCERVSISVGVAELGGEESAEGLLRRLGAALCLAQRGGGNCIEQALALV</sequence>
<dbReference type="Gene3D" id="3.30.70.270">
    <property type="match status" value="1"/>
</dbReference>
<dbReference type="InterPro" id="IPR050469">
    <property type="entry name" value="Diguanylate_Cyclase"/>
</dbReference>
<dbReference type="PROSITE" id="PS50887">
    <property type="entry name" value="GGDEF"/>
    <property type="match status" value="1"/>
</dbReference>
<dbReference type="EC" id="2.7.7.65" evidence="1"/>
<comment type="catalytic activity">
    <reaction evidence="2">
        <text>2 GTP = 3',3'-c-di-GMP + 2 diphosphate</text>
        <dbReference type="Rhea" id="RHEA:24898"/>
        <dbReference type="ChEBI" id="CHEBI:33019"/>
        <dbReference type="ChEBI" id="CHEBI:37565"/>
        <dbReference type="ChEBI" id="CHEBI:58805"/>
        <dbReference type="EC" id="2.7.7.65"/>
    </reaction>
</comment>